<evidence type="ECO:0000259" key="2">
    <source>
        <dbReference type="SMART" id="SM00901"/>
    </source>
</evidence>
<feature type="domain" description="FRG" evidence="2">
    <location>
        <begin position="70"/>
        <end position="174"/>
    </location>
</feature>
<dbReference type="SMART" id="SM00901">
    <property type="entry name" value="FRG"/>
    <property type="match status" value="1"/>
</dbReference>
<name>A0ABQ6CAT4_9BURK</name>
<keyword evidence="4" id="KW-1185">Reference proteome</keyword>
<feature type="compositionally biased region" description="Polar residues" evidence="1">
    <location>
        <begin position="1"/>
        <end position="15"/>
    </location>
</feature>
<accession>A0ABQ6CAT4</accession>
<dbReference type="EMBL" id="BSPB01000023">
    <property type="protein sequence ID" value="GLS15297.1"/>
    <property type="molecule type" value="Genomic_DNA"/>
</dbReference>
<organism evidence="3 4">
    <name type="scientific">Hydrogenophaga electricum</name>
    <dbReference type="NCBI Taxonomy" id="1230953"/>
    <lineage>
        <taxon>Bacteria</taxon>
        <taxon>Pseudomonadati</taxon>
        <taxon>Pseudomonadota</taxon>
        <taxon>Betaproteobacteria</taxon>
        <taxon>Burkholderiales</taxon>
        <taxon>Comamonadaceae</taxon>
        <taxon>Hydrogenophaga</taxon>
    </lineage>
</organism>
<dbReference type="Proteomes" id="UP001156903">
    <property type="component" value="Unassembled WGS sequence"/>
</dbReference>
<evidence type="ECO:0000256" key="1">
    <source>
        <dbReference type="SAM" id="MobiDB-lite"/>
    </source>
</evidence>
<dbReference type="InterPro" id="IPR021810">
    <property type="entry name" value="T1RH-like_C"/>
</dbReference>
<proteinExistence type="predicted"/>
<dbReference type="InterPro" id="IPR014966">
    <property type="entry name" value="FRG-dom"/>
</dbReference>
<comment type="caution">
    <text evidence="3">The sequence shown here is derived from an EMBL/GenBank/DDBJ whole genome shotgun (WGS) entry which is preliminary data.</text>
</comment>
<gene>
    <name evidence="3" type="ORF">GCM10007935_27320</name>
</gene>
<dbReference type="Pfam" id="PF08867">
    <property type="entry name" value="FRG"/>
    <property type="match status" value="1"/>
</dbReference>
<sequence>MSETLQPPTTAQESPAPSDYFSQIPRWNADGQTKRFEVMADELSGRIPVTRLESWRDFTQLLESDFFNRHGVQLVFRGHRRHDWGLMPTLGRVTTNGIITEVLADDQLDRFRRAVRGRLSDTALVDEPDELWSVGQHHGLMTPLLDWTYSPYVALFFAFHKEDDKDEKDNPYRAVYVLNKSFLVENEAETGIRVFEPRKDHHGRLVNQAGLFTFSPYDATLENKLTDVLADEDGFTDEELRAASEEEQPEILARYICKIYIKNEERDACVRHLRRMNVHHASLFPDLIGASDYCNILTAEAEQAAEIARQAAKAAANAATPTPEPSEAASEAQPAATDATKSIEDVLRAPAEAQQVEPGRIPLIAQELAKVIASNRVVDWDKREAIQAQMRTAIRVLLRKYGYPSVLREAVVEKVLEQAKITTVIDGGTF</sequence>
<protein>
    <recommendedName>
        <fullName evidence="2">FRG domain-containing protein</fullName>
    </recommendedName>
</protein>
<evidence type="ECO:0000313" key="3">
    <source>
        <dbReference type="EMBL" id="GLS15297.1"/>
    </source>
</evidence>
<reference evidence="4" key="1">
    <citation type="journal article" date="2019" name="Int. J. Syst. Evol. Microbiol.">
        <title>The Global Catalogue of Microorganisms (GCM) 10K type strain sequencing project: providing services to taxonomists for standard genome sequencing and annotation.</title>
        <authorList>
            <consortium name="The Broad Institute Genomics Platform"/>
            <consortium name="The Broad Institute Genome Sequencing Center for Infectious Disease"/>
            <person name="Wu L."/>
            <person name="Ma J."/>
        </authorList>
    </citation>
    <scope>NUCLEOTIDE SEQUENCE [LARGE SCALE GENOMIC DNA]</scope>
    <source>
        <strain evidence="4">NBRC 109341</strain>
    </source>
</reference>
<dbReference type="RefSeq" id="WP_284308255.1">
    <property type="nucleotide sequence ID" value="NZ_BSPB01000023.1"/>
</dbReference>
<evidence type="ECO:0000313" key="4">
    <source>
        <dbReference type="Proteomes" id="UP001156903"/>
    </source>
</evidence>
<dbReference type="Pfam" id="PF11867">
    <property type="entry name" value="T1RH-like_C"/>
    <property type="match status" value="1"/>
</dbReference>
<feature type="region of interest" description="Disordered" evidence="1">
    <location>
        <begin position="1"/>
        <end position="23"/>
    </location>
</feature>
<feature type="region of interest" description="Disordered" evidence="1">
    <location>
        <begin position="315"/>
        <end position="340"/>
    </location>
</feature>